<dbReference type="CDD" id="cd00143">
    <property type="entry name" value="PP2Cc"/>
    <property type="match status" value="1"/>
</dbReference>
<dbReference type="EMBL" id="JANBTX010000002">
    <property type="protein sequence ID" value="KAJ2691232.1"/>
    <property type="molecule type" value="Genomic_DNA"/>
</dbReference>
<evidence type="ECO:0000313" key="13">
    <source>
        <dbReference type="Proteomes" id="UP001151516"/>
    </source>
</evidence>
<dbReference type="Pfam" id="PF00481">
    <property type="entry name" value="PP2C"/>
    <property type="match status" value="1"/>
</dbReference>
<evidence type="ECO:0000259" key="11">
    <source>
        <dbReference type="PROSITE" id="PS51746"/>
    </source>
</evidence>
<dbReference type="PANTHER" id="PTHR13832">
    <property type="entry name" value="PROTEIN PHOSPHATASE 2C"/>
    <property type="match status" value="1"/>
</dbReference>
<evidence type="ECO:0000256" key="7">
    <source>
        <dbReference type="ARBA" id="ARBA00022912"/>
    </source>
</evidence>
<dbReference type="OrthoDB" id="10264738at2759"/>
<dbReference type="PROSITE" id="PS51746">
    <property type="entry name" value="PPM_2"/>
    <property type="match status" value="1"/>
</dbReference>
<evidence type="ECO:0000256" key="5">
    <source>
        <dbReference type="ARBA" id="ARBA00022723"/>
    </source>
</evidence>
<evidence type="ECO:0000256" key="6">
    <source>
        <dbReference type="ARBA" id="ARBA00022801"/>
    </source>
</evidence>
<organism evidence="12 13">
    <name type="scientific">Coemansia spiralis</name>
    <dbReference type="NCBI Taxonomy" id="417178"/>
    <lineage>
        <taxon>Eukaryota</taxon>
        <taxon>Fungi</taxon>
        <taxon>Fungi incertae sedis</taxon>
        <taxon>Zoopagomycota</taxon>
        <taxon>Kickxellomycotina</taxon>
        <taxon>Kickxellomycetes</taxon>
        <taxon>Kickxellales</taxon>
        <taxon>Kickxellaceae</taxon>
        <taxon>Coemansia</taxon>
    </lineage>
</organism>
<dbReference type="InterPro" id="IPR015655">
    <property type="entry name" value="PP2C"/>
</dbReference>
<comment type="similarity">
    <text evidence="3 10">Belongs to the PP2C family.</text>
</comment>
<keyword evidence="7 10" id="KW-0904">Protein phosphatase</keyword>
<evidence type="ECO:0000256" key="8">
    <source>
        <dbReference type="ARBA" id="ARBA00023211"/>
    </source>
</evidence>
<evidence type="ECO:0000313" key="12">
    <source>
        <dbReference type="EMBL" id="KAJ2691232.1"/>
    </source>
</evidence>
<keyword evidence="13" id="KW-1185">Reference proteome</keyword>
<gene>
    <name evidence="12" type="primary">PTC2</name>
    <name evidence="12" type="ORF">IWW39_000131</name>
</gene>
<dbReference type="Proteomes" id="UP001151516">
    <property type="component" value="Unassembled WGS sequence"/>
</dbReference>
<dbReference type="InterPro" id="IPR000222">
    <property type="entry name" value="PP2C_BS"/>
</dbReference>
<dbReference type="EC" id="3.1.3.16" evidence="4"/>
<dbReference type="SUPFAM" id="SSF81606">
    <property type="entry name" value="PP2C-like"/>
    <property type="match status" value="1"/>
</dbReference>
<keyword evidence="5" id="KW-0479">Metal-binding</keyword>
<evidence type="ECO:0000256" key="4">
    <source>
        <dbReference type="ARBA" id="ARBA00013081"/>
    </source>
</evidence>
<dbReference type="FunFam" id="3.60.40.10:FF:000016">
    <property type="entry name" value="Protein phosphatase 2C"/>
    <property type="match status" value="1"/>
</dbReference>
<keyword evidence="8" id="KW-0464">Manganese</keyword>
<evidence type="ECO:0000256" key="2">
    <source>
        <dbReference type="ARBA" id="ARBA00001946"/>
    </source>
</evidence>
<dbReference type="GO" id="GO:0046872">
    <property type="term" value="F:metal ion binding"/>
    <property type="evidence" value="ECO:0007669"/>
    <property type="project" value="UniProtKB-KW"/>
</dbReference>
<evidence type="ECO:0000256" key="10">
    <source>
        <dbReference type="RuleBase" id="RU003465"/>
    </source>
</evidence>
<accession>A0A9W8GSQ5</accession>
<dbReference type="InterPro" id="IPR036457">
    <property type="entry name" value="PPM-type-like_dom_sf"/>
</dbReference>
<evidence type="ECO:0000256" key="1">
    <source>
        <dbReference type="ARBA" id="ARBA00001936"/>
    </source>
</evidence>
<evidence type="ECO:0000256" key="3">
    <source>
        <dbReference type="ARBA" id="ARBA00006702"/>
    </source>
</evidence>
<dbReference type="PANTHER" id="PTHR13832:SF565">
    <property type="entry name" value="AT28366P-RELATED"/>
    <property type="match status" value="1"/>
</dbReference>
<feature type="domain" description="PPM-type phosphatase" evidence="11">
    <location>
        <begin position="23"/>
        <end position="287"/>
    </location>
</feature>
<dbReference type="SMART" id="SM00332">
    <property type="entry name" value="PP2Cc"/>
    <property type="match status" value="1"/>
</dbReference>
<reference evidence="12" key="1">
    <citation type="submission" date="2022-07" db="EMBL/GenBank/DDBJ databases">
        <title>Phylogenomic reconstructions and comparative analyses of Kickxellomycotina fungi.</title>
        <authorList>
            <person name="Reynolds N.K."/>
            <person name="Stajich J.E."/>
            <person name="Barry K."/>
            <person name="Grigoriev I.V."/>
            <person name="Crous P."/>
            <person name="Smith M.E."/>
        </authorList>
    </citation>
    <scope>NUCLEOTIDE SEQUENCE</scope>
    <source>
        <strain evidence="12">CBS 109367</strain>
    </source>
</reference>
<comment type="caution">
    <text evidence="12">The sequence shown here is derived from an EMBL/GenBank/DDBJ whole genome shotgun (WGS) entry which is preliminary data.</text>
</comment>
<dbReference type="AlphaFoldDB" id="A0A9W8GSQ5"/>
<dbReference type="PROSITE" id="PS01032">
    <property type="entry name" value="PPM_1"/>
    <property type="match status" value="1"/>
</dbReference>
<proteinExistence type="inferred from homology"/>
<keyword evidence="6 10" id="KW-0378">Hydrolase</keyword>
<dbReference type="GO" id="GO:0004722">
    <property type="term" value="F:protein serine/threonine phosphatase activity"/>
    <property type="evidence" value="ECO:0007669"/>
    <property type="project" value="UniProtKB-EC"/>
</dbReference>
<comment type="catalytic activity">
    <reaction evidence="9">
        <text>O-phospho-L-threonyl-[protein] + H2O = L-threonyl-[protein] + phosphate</text>
        <dbReference type="Rhea" id="RHEA:47004"/>
        <dbReference type="Rhea" id="RHEA-COMP:11060"/>
        <dbReference type="Rhea" id="RHEA-COMP:11605"/>
        <dbReference type="ChEBI" id="CHEBI:15377"/>
        <dbReference type="ChEBI" id="CHEBI:30013"/>
        <dbReference type="ChEBI" id="CHEBI:43474"/>
        <dbReference type="ChEBI" id="CHEBI:61977"/>
        <dbReference type="EC" id="3.1.3.16"/>
    </reaction>
    <physiologicalReaction direction="left-to-right" evidence="9">
        <dbReference type="Rhea" id="RHEA:47005"/>
    </physiologicalReaction>
</comment>
<evidence type="ECO:0000256" key="9">
    <source>
        <dbReference type="ARBA" id="ARBA00048832"/>
    </source>
</evidence>
<name>A0A9W8GSQ5_9FUNG</name>
<protein>
    <recommendedName>
        <fullName evidence="4">protein-serine/threonine phosphatase</fullName>
        <ecNumber evidence="4">3.1.3.16</ecNumber>
    </recommendedName>
</protein>
<sequence>MGQTLSEPVVEKHSTNGSDERYIYGASAMQGWRISMEDAHTTVLRLGPEGEAAFFAVYDGHGGQTAAKFAGAELHDFIIKDKNYAAGDYAAAIKAGYLAADRILHEKPEMTGDSSGCTAVCVLLAKDGAVYCGNAGDSRCIISTKGRAVALSHDHKPSDEIEFNRITSGGGFVEFGRVNGNLALSRAIGDFEFKNNRTLPAEKQIVTADPDVIKHELAADDEFLVIACDGIWDCMSNQQVVQFVHAKIAAGKKLDQICEEMMDTCMAGESELGGVGCDNMTVVIVALLNGKTEDEWYAHVKNVADEAGLKSSPKLSKGLRGSSDASSEESDALINAILSRVSHSTDEADAEDDAKLSGVVDVTADVPNTSIVEVVDAVAATDDETKEAAAKPESQ</sequence>
<dbReference type="InterPro" id="IPR001932">
    <property type="entry name" value="PPM-type_phosphatase-like_dom"/>
</dbReference>
<comment type="cofactor">
    <cofactor evidence="1">
        <name>Mn(2+)</name>
        <dbReference type="ChEBI" id="CHEBI:29035"/>
    </cofactor>
</comment>
<dbReference type="Gene3D" id="3.60.40.10">
    <property type="entry name" value="PPM-type phosphatase domain"/>
    <property type="match status" value="1"/>
</dbReference>
<comment type="cofactor">
    <cofactor evidence="2">
        <name>Mg(2+)</name>
        <dbReference type="ChEBI" id="CHEBI:18420"/>
    </cofactor>
</comment>